<organism evidence="3 4">
    <name type="scientific">Drosophila madeirensis</name>
    <name type="common">Fruit fly</name>
    <dbReference type="NCBI Taxonomy" id="30013"/>
    <lineage>
        <taxon>Eukaryota</taxon>
        <taxon>Metazoa</taxon>
        <taxon>Ecdysozoa</taxon>
        <taxon>Arthropoda</taxon>
        <taxon>Hexapoda</taxon>
        <taxon>Insecta</taxon>
        <taxon>Pterygota</taxon>
        <taxon>Neoptera</taxon>
        <taxon>Endopterygota</taxon>
        <taxon>Diptera</taxon>
        <taxon>Brachycera</taxon>
        <taxon>Muscomorpha</taxon>
        <taxon>Ephydroidea</taxon>
        <taxon>Drosophilidae</taxon>
        <taxon>Drosophila</taxon>
        <taxon>Sophophora</taxon>
    </lineage>
</organism>
<reference evidence="3 4" key="1">
    <citation type="submission" date="2024-02" db="EMBL/GenBank/DDBJ databases">
        <title>A chromosome-level genome assembly of Drosophila madeirensis, a fruit fly species endemic to Madeira island.</title>
        <authorList>
            <person name="Tomihara K."/>
            <person name="Llopart A."/>
            <person name="Yamamoto D."/>
        </authorList>
    </citation>
    <scope>NUCLEOTIDE SEQUENCE [LARGE SCALE GENOMIC DNA]</scope>
    <source>
        <strain evidence="3 4">RF1</strain>
    </source>
</reference>
<feature type="region of interest" description="Disordered" evidence="1">
    <location>
        <begin position="129"/>
        <end position="156"/>
    </location>
</feature>
<dbReference type="Pfam" id="PF13904">
    <property type="entry name" value="CCDC34"/>
    <property type="match status" value="1"/>
</dbReference>
<feature type="compositionally biased region" description="Basic and acidic residues" evidence="1">
    <location>
        <begin position="224"/>
        <end position="255"/>
    </location>
</feature>
<protein>
    <recommendedName>
        <fullName evidence="2">Coiled-coil domain-containing protein</fullName>
    </recommendedName>
</protein>
<dbReference type="InterPro" id="IPR045323">
    <property type="entry name" value="CCDC34"/>
</dbReference>
<accession>A0AAU9FYV0</accession>
<dbReference type="AlphaFoldDB" id="A0AAU9FYV0"/>
<feature type="region of interest" description="Disordered" evidence="1">
    <location>
        <begin position="188"/>
        <end position="255"/>
    </location>
</feature>
<keyword evidence="4" id="KW-1185">Reference proteome</keyword>
<evidence type="ECO:0000313" key="3">
    <source>
        <dbReference type="EMBL" id="BFG00783.1"/>
    </source>
</evidence>
<feature type="region of interest" description="Disordered" evidence="1">
    <location>
        <begin position="285"/>
        <end position="345"/>
    </location>
</feature>
<name>A0AAU9FYV0_DROMD</name>
<sequence>MAFIARRNDKGKRVEQNLLSGRAAAGRDSPMPNWGAQSDNDESDAGLTDRTLVAEADTDTDTSSCTLVGDRGDVGEYLESDAETLKNFCQELEEDEAADALTGLNIDGNESPIEEDWLSESPTLVHADSVDSIGDCSDLGDYQGDSSPTATASVSSQSMFSWTNAYADVLEPSKGGCRFLPSLNLESSRLQTGRLPSGKPESTKTESGKAESAKPNVSASCKSSEQKEHERKLRYEEWVQRKNEQQKEDLLAKKRASERLERLNKERMEQSEQKVREWNLKKAQLLQEQRNKKPLTIPKKSSTTSVPTNASRPRETPEERRQRLQVFERSRAAREQRLAREQEEKEQRILARRQLADGAFSRWMENVHTRPKPVPFNQGFDSLRGTASKIYINPKEWDSSIDPPSDARDV</sequence>
<feature type="compositionally biased region" description="Polar residues" evidence="1">
    <location>
        <begin position="144"/>
        <end position="156"/>
    </location>
</feature>
<proteinExistence type="predicted"/>
<feature type="compositionally biased region" description="Basic and acidic residues" evidence="1">
    <location>
        <begin position="312"/>
        <end position="345"/>
    </location>
</feature>
<feature type="region of interest" description="Disordered" evidence="1">
    <location>
        <begin position="1"/>
        <end position="64"/>
    </location>
</feature>
<gene>
    <name evidence="3" type="ORF">DMAD_00704</name>
</gene>
<dbReference type="Proteomes" id="UP001500889">
    <property type="component" value="Chromosome A"/>
</dbReference>
<dbReference type="InterPro" id="IPR025259">
    <property type="entry name" value="CCDC34/181"/>
</dbReference>
<feature type="domain" description="Coiled-coil" evidence="2">
    <location>
        <begin position="235"/>
        <end position="397"/>
    </location>
</feature>
<dbReference type="PANTHER" id="PTHR23247">
    <property type="entry name" value="NY-REN-41 ANTIGEN L15 -RELATED"/>
    <property type="match status" value="1"/>
</dbReference>
<feature type="compositionally biased region" description="Polar residues" evidence="1">
    <location>
        <begin position="299"/>
        <end position="311"/>
    </location>
</feature>
<feature type="compositionally biased region" description="Basic and acidic residues" evidence="1">
    <location>
        <begin position="201"/>
        <end position="212"/>
    </location>
</feature>
<feature type="compositionally biased region" description="Basic and acidic residues" evidence="1">
    <location>
        <begin position="1"/>
        <end position="15"/>
    </location>
</feature>
<evidence type="ECO:0000313" key="4">
    <source>
        <dbReference type="Proteomes" id="UP001500889"/>
    </source>
</evidence>
<dbReference type="PANTHER" id="PTHR23247:SF2">
    <property type="entry name" value="COILED-COIL DOMAIN-CONTAINING PROTEIN 34"/>
    <property type="match status" value="1"/>
</dbReference>
<evidence type="ECO:0000259" key="2">
    <source>
        <dbReference type="Pfam" id="PF13904"/>
    </source>
</evidence>
<dbReference type="EMBL" id="AP029266">
    <property type="protein sequence ID" value="BFG00783.1"/>
    <property type="molecule type" value="Genomic_DNA"/>
</dbReference>
<evidence type="ECO:0000256" key="1">
    <source>
        <dbReference type="SAM" id="MobiDB-lite"/>
    </source>
</evidence>